<dbReference type="Pfam" id="PF01751">
    <property type="entry name" value="Toprim"/>
    <property type="match status" value="1"/>
</dbReference>
<dbReference type="InterPro" id="IPR013824">
    <property type="entry name" value="Topo_IA_cen_sub1"/>
</dbReference>
<evidence type="ECO:0000256" key="8">
    <source>
        <dbReference type="ARBA" id="ARBA00023235"/>
    </source>
</evidence>
<evidence type="ECO:0000313" key="17">
    <source>
        <dbReference type="Proteomes" id="UP001157134"/>
    </source>
</evidence>
<evidence type="ECO:0000256" key="2">
    <source>
        <dbReference type="ARBA" id="ARBA00009446"/>
    </source>
</evidence>
<comment type="similarity">
    <text evidence="2">Belongs to the type IA topoisomerase family.</text>
</comment>
<dbReference type="CDD" id="cd03362">
    <property type="entry name" value="TOPRIM_TopoIA_TopoIII"/>
    <property type="match status" value="1"/>
</dbReference>
<evidence type="ECO:0000256" key="11">
    <source>
        <dbReference type="ARBA" id="ARBA00032235"/>
    </source>
</evidence>
<keyword evidence="4" id="KW-0479">Metal-binding</keyword>
<dbReference type="InterPro" id="IPR023406">
    <property type="entry name" value="Topo_IA_AS"/>
</dbReference>
<dbReference type="PROSITE" id="PS50880">
    <property type="entry name" value="TOPRIM"/>
    <property type="match status" value="1"/>
</dbReference>
<dbReference type="Gene3D" id="2.70.20.10">
    <property type="entry name" value="Topoisomerase I, domain 3"/>
    <property type="match status" value="1"/>
</dbReference>
<evidence type="ECO:0000256" key="3">
    <source>
        <dbReference type="ARBA" id="ARBA00012891"/>
    </source>
</evidence>
<dbReference type="InterPro" id="IPR003601">
    <property type="entry name" value="Topo_IA_2"/>
</dbReference>
<evidence type="ECO:0000259" key="14">
    <source>
        <dbReference type="PROSITE" id="PS50880"/>
    </source>
</evidence>
<dbReference type="Pfam" id="PF01131">
    <property type="entry name" value="Topoisom_bac"/>
    <property type="match status" value="1"/>
</dbReference>
<dbReference type="InterPro" id="IPR006171">
    <property type="entry name" value="TOPRIM_dom"/>
</dbReference>
<keyword evidence="6" id="KW-0799">Topoisomerase</keyword>
<dbReference type="Gene3D" id="1.10.460.10">
    <property type="entry name" value="Topoisomerase I, domain 2"/>
    <property type="match status" value="1"/>
</dbReference>
<evidence type="ECO:0000256" key="4">
    <source>
        <dbReference type="ARBA" id="ARBA00022723"/>
    </source>
</evidence>
<dbReference type="EMBL" id="BSSV01000004">
    <property type="protein sequence ID" value="GLX85830.1"/>
    <property type="molecule type" value="Genomic_DNA"/>
</dbReference>
<reference evidence="16 17" key="1">
    <citation type="submission" date="2023-03" db="EMBL/GenBank/DDBJ databases">
        <title>Thalassotalea loyana LMG 22536T draft genome sequence.</title>
        <authorList>
            <person name="Sawabe T."/>
        </authorList>
    </citation>
    <scope>NUCLEOTIDE SEQUENCE [LARGE SCALE GENOMIC DNA]</scope>
    <source>
        <strain evidence="16 17">LMG 22536</strain>
    </source>
</reference>
<dbReference type="InterPro" id="IPR013497">
    <property type="entry name" value="Topo_IA_cen"/>
</dbReference>
<evidence type="ECO:0000259" key="15">
    <source>
        <dbReference type="PROSITE" id="PS52039"/>
    </source>
</evidence>
<keyword evidence="8" id="KW-0413">Isomerase</keyword>
<dbReference type="PANTHER" id="PTHR11390">
    <property type="entry name" value="PROKARYOTIC DNA TOPOISOMERASE"/>
    <property type="match status" value="1"/>
</dbReference>
<proteinExistence type="inferred from homology"/>
<dbReference type="PROSITE" id="PS52039">
    <property type="entry name" value="TOPO_IA_2"/>
    <property type="match status" value="1"/>
</dbReference>
<dbReference type="NCBIfam" id="TIGR01056">
    <property type="entry name" value="topB"/>
    <property type="match status" value="1"/>
</dbReference>
<dbReference type="InterPro" id="IPR000380">
    <property type="entry name" value="Topo_IA"/>
</dbReference>
<organism evidence="16 17">
    <name type="scientific">Thalassotalea loyana</name>
    <dbReference type="NCBI Taxonomy" id="280483"/>
    <lineage>
        <taxon>Bacteria</taxon>
        <taxon>Pseudomonadati</taxon>
        <taxon>Pseudomonadota</taxon>
        <taxon>Gammaproteobacteria</taxon>
        <taxon>Alteromonadales</taxon>
        <taxon>Colwelliaceae</taxon>
        <taxon>Thalassotalea</taxon>
    </lineage>
</organism>
<comment type="catalytic activity">
    <reaction evidence="1">
        <text>ATP-independent breakage of single-stranded DNA, followed by passage and rejoining.</text>
        <dbReference type="EC" id="5.6.2.1"/>
    </reaction>
</comment>
<evidence type="ECO:0000256" key="1">
    <source>
        <dbReference type="ARBA" id="ARBA00000213"/>
    </source>
</evidence>
<feature type="domain" description="Topo IA-type catalytic" evidence="15">
    <location>
        <begin position="155"/>
        <end position="601"/>
    </location>
</feature>
<dbReference type="PROSITE" id="PS00396">
    <property type="entry name" value="TOPO_IA_1"/>
    <property type="match status" value="1"/>
</dbReference>
<dbReference type="SUPFAM" id="SSF56712">
    <property type="entry name" value="Prokaryotic type I DNA topoisomerase"/>
    <property type="match status" value="1"/>
</dbReference>
<keyword evidence="5" id="KW-0460">Magnesium</keyword>
<name>A0ABQ6HCI1_9GAMM</name>
<dbReference type="PRINTS" id="PR00417">
    <property type="entry name" value="PRTPISMRASEI"/>
</dbReference>
<dbReference type="SMART" id="SM00493">
    <property type="entry name" value="TOPRIM"/>
    <property type="match status" value="1"/>
</dbReference>
<comment type="caution">
    <text evidence="16">The sequence shown here is derived from an EMBL/GenBank/DDBJ whole genome shotgun (WGS) entry which is preliminary data.</text>
</comment>
<gene>
    <name evidence="16" type="primary">topB</name>
    <name evidence="16" type="ORF">tloyanaT_20820</name>
</gene>
<dbReference type="SMART" id="SM00436">
    <property type="entry name" value="TOP1Bc"/>
    <property type="match status" value="1"/>
</dbReference>
<evidence type="ECO:0000313" key="16">
    <source>
        <dbReference type="EMBL" id="GLX85830.1"/>
    </source>
</evidence>
<dbReference type="Gene3D" id="3.40.50.140">
    <property type="match status" value="1"/>
</dbReference>
<dbReference type="RefSeq" id="WP_284298308.1">
    <property type="nucleotide sequence ID" value="NZ_BSSV01000004.1"/>
</dbReference>
<dbReference type="Gene3D" id="1.10.290.10">
    <property type="entry name" value="Topoisomerase I, domain 4"/>
    <property type="match status" value="1"/>
</dbReference>
<dbReference type="EC" id="5.6.2.1" evidence="3"/>
<dbReference type="PANTHER" id="PTHR11390:SF21">
    <property type="entry name" value="DNA TOPOISOMERASE 3-ALPHA"/>
    <property type="match status" value="1"/>
</dbReference>
<keyword evidence="7" id="KW-0238">DNA-binding</keyword>
<sequence>MNLYIAEKPSLAKAIVSALPKPHKKQNGYIEVGNGDIVSWCIGHILEQAEPQVYDSKYQKWHYEHLPIEPASWQLVPKKASKTQLTILTRLIKKAGNIIHAGDPDREGQLLVDEVINYVNIPDDKKRRVQRLLVNDLNINAVKKALNNLQPNADFMPLSVSALARSRADWLYGINLTRALTIRGQKSGFNSVLSVGRVQTPVLGLVVERDLQIEDFTPHNYYEVLAHLTTQNQEPFSAKWQPSEACAPHMDSEQRVINKSLAEHVITRISNQQATVTKLNSKDKKQAPPLPYNLSALQIDAAKRFSMNAKLVLDICQALYEKHQLITYPRSDCRFLPTTQFGEAKQIISMLSKAEEPLATAASQADASIKSKAWNNAKVSAHHAIIPTLKPVTSVNLNTFEKNVYQLICRQYLAQFYPNFQFHEVSVELDIAGGLFTSKSTKTLELGWKKLFNANNEDKAQLPPLKKGDVLTCSNGELLTKETQPPKSFTDATLLAAMTNIAKFVQNPDIKKQLKDTDGLGTEATRAGIIDLLFKRQYLKRQGKSIHASDLGRGFIQALPKETTLPDMTAHWESSLNLMTQKQCSYQSFMTGLSTQLHQLIDTASTIRFTDLPKVDKPSFKKRKRRKPSTSKKAKATT</sequence>
<dbReference type="InterPro" id="IPR034144">
    <property type="entry name" value="TOPRIM_TopoIII"/>
</dbReference>
<feature type="domain" description="Toprim" evidence="14">
    <location>
        <begin position="1"/>
        <end position="134"/>
    </location>
</feature>
<dbReference type="Proteomes" id="UP001157134">
    <property type="component" value="Unassembled WGS sequence"/>
</dbReference>
<evidence type="ECO:0000256" key="7">
    <source>
        <dbReference type="ARBA" id="ARBA00023125"/>
    </source>
</evidence>
<dbReference type="InterPro" id="IPR003602">
    <property type="entry name" value="Topo_IA_DNA-bd_dom"/>
</dbReference>
<evidence type="ECO:0000256" key="10">
    <source>
        <dbReference type="ARBA" id="ARBA00031985"/>
    </source>
</evidence>
<feature type="compositionally biased region" description="Basic residues" evidence="13">
    <location>
        <begin position="620"/>
        <end position="638"/>
    </location>
</feature>
<protein>
    <recommendedName>
        <fullName evidence="3">DNA topoisomerase</fullName>
        <ecNumber evidence="3">5.6.2.1</ecNumber>
    </recommendedName>
    <alternativeName>
        <fullName evidence="12">Omega-protein</fullName>
    </alternativeName>
    <alternativeName>
        <fullName evidence="11">Relaxing enzyme</fullName>
    </alternativeName>
    <alternativeName>
        <fullName evidence="9">Swivelase</fullName>
    </alternativeName>
    <alternativeName>
        <fullName evidence="10">Untwisting enzyme</fullName>
    </alternativeName>
</protein>
<dbReference type="InterPro" id="IPR005738">
    <property type="entry name" value="TopoIII"/>
</dbReference>
<dbReference type="InterPro" id="IPR023405">
    <property type="entry name" value="Topo_IA_core_domain"/>
</dbReference>
<dbReference type="SMART" id="SM00437">
    <property type="entry name" value="TOP1Ac"/>
    <property type="match status" value="1"/>
</dbReference>
<evidence type="ECO:0000256" key="13">
    <source>
        <dbReference type="SAM" id="MobiDB-lite"/>
    </source>
</evidence>
<evidence type="ECO:0000256" key="5">
    <source>
        <dbReference type="ARBA" id="ARBA00022842"/>
    </source>
</evidence>
<dbReference type="InterPro" id="IPR013825">
    <property type="entry name" value="Topo_IA_cen_sub2"/>
</dbReference>
<evidence type="ECO:0000256" key="12">
    <source>
        <dbReference type="ARBA" id="ARBA00032877"/>
    </source>
</evidence>
<accession>A0ABQ6HCI1</accession>
<dbReference type="CDD" id="cd00186">
    <property type="entry name" value="TOP1Ac"/>
    <property type="match status" value="1"/>
</dbReference>
<keyword evidence="17" id="KW-1185">Reference proteome</keyword>
<evidence type="ECO:0000256" key="9">
    <source>
        <dbReference type="ARBA" id="ARBA00030003"/>
    </source>
</evidence>
<evidence type="ECO:0000256" key="6">
    <source>
        <dbReference type="ARBA" id="ARBA00023029"/>
    </source>
</evidence>
<dbReference type="NCBIfam" id="NF005829">
    <property type="entry name" value="PRK07726.1"/>
    <property type="match status" value="1"/>
</dbReference>
<dbReference type="InterPro" id="IPR013826">
    <property type="entry name" value="Topo_IA_cen_sub3"/>
</dbReference>
<feature type="region of interest" description="Disordered" evidence="13">
    <location>
        <begin position="615"/>
        <end position="638"/>
    </location>
</feature>